<dbReference type="PATRIC" id="fig|1409788.3.peg.4485"/>
<dbReference type="CDD" id="cd01821">
    <property type="entry name" value="Rhamnogalacturan_acetylesterase_like"/>
    <property type="match status" value="1"/>
</dbReference>
<evidence type="ECO:0000259" key="4">
    <source>
        <dbReference type="Pfam" id="PF13472"/>
    </source>
</evidence>
<feature type="domain" description="SGNH hydrolase-type esterase" evidence="4">
    <location>
        <begin position="29"/>
        <end position="185"/>
    </location>
</feature>
<accession>A0A0L8V3J6</accession>
<organism evidence="5 6">
    <name type="scientific">Sunxiuqinia dokdonensis</name>
    <dbReference type="NCBI Taxonomy" id="1409788"/>
    <lineage>
        <taxon>Bacteria</taxon>
        <taxon>Pseudomonadati</taxon>
        <taxon>Bacteroidota</taxon>
        <taxon>Bacteroidia</taxon>
        <taxon>Marinilabiliales</taxon>
        <taxon>Prolixibacteraceae</taxon>
        <taxon>Sunxiuqinia</taxon>
    </lineage>
</organism>
<dbReference type="EMBL" id="LGIA01000211">
    <property type="protein sequence ID" value="KOH42777.1"/>
    <property type="molecule type" value="Genomic_DNA"/>
</dbReference>
<dbReference type="SUPFAM" id="SSF52266">
    <property type="entry name" value="SGNH hydrolase"/>
    <property type="match status" value="1"/>
</dbReference>
<feature type="chain" id="PRO_5005591534" description="SGNH hydrolase-type esterase domain-containing protein" evidence="3">
    <location>
        <begin position="23"/>
        <end position="247"/>
    </location>
</feature>
<dbReference type="InterPro" id="IPR036514">
    <property type="entry name" value="SGNH_hydro_sf"/>
</dbReference>
<evidence type="ECO:0000256" key="2">
    <source>
        <dbReference type="ARBA" id="ARBA00022801"/>
    </source>
</evidence>
<dbReference type="InterPro" id="IPR037459">
    <property type="entry name" value="RhgT-like"/>
</dbReference>
<proteinExistence type="inferred from homology"/>
<keyword evidence="2" id="KW-0378">Hydrolase</keyword>
<dbReference type="PANTHER" id="PTHR43695:SF1">
    <property type="entry name" value="RHAMNOGALACTURONAN ACETYLESTERASE"/>
    <property type="match status" value="1"/>
</dbReference>
<protein>
    <recommendedName>
        <fullName evidence="4">SGNH hydrolase-type esterase domain-containing protein</fullName>
    </recommendedName>
</protein>
<feature type="signal peptide" evidence="3">
    <location>
        <begin position="1"/>
        <end position="22"/>
    </location>
</feature>
<comment type="similarity">
    <text evidence="1">Belongs to the 'GDSL' lipolytic enzyme family.</text>
</comment>
<evidence type="ECO:0000256" key="3">
    <source>
        <dbReference type="SAM" id="SignalP"/>
    </source>
</evidence>
<keyword evidence="3" id="KW-0732">Signal</keyword>
<sequence>MKTKFGIALLALFLAACSQVQKPVDVYMVGDSTMSNKKAEVYPETGWGQVFDQFFNEQVTVHNHAVNGRSTKSFITEGRWQVVLDSLKADDYVFIQFGHNDQKDKDSTRYTDPYGTYSQNLEKYVRESRDKAAIPILLTSIVRRKFDENGRLIDTHKEYPEAMRQVAERLDVPLIDLQRLTAGMVQEMGDEPSKEIYLWTEPTERFPAGRQDDTHLCVAGALTVAELVAVELAKFPLDLAEYIVLKE</sequence>
<dbReference type="OrthoDB" id="9804686at2"/>
<gene>
    <name evidence="5" type="ORF">NC99_43910</name>
</gene>
<dbReference type="PROSITE" id="PS51257">
    <property type="entry name" value="PROKAR_LIPOPROTEIN"/>
    <property type="match status" value="1"/>
</dbReference>
<keyword evidence="6" id="KW-1185">Reference proteome</keyword>
<evidence type="ECO:0000313" key="6">
    <source>
        <dbReference type="Proteomes" id="UP000036958"/>
    </source>
</evidence>
<dbReference type="RefSeq" id="WP_053188329.1">
    <property type="nucleotide sequence ID" value="NZ_LGIA01000211.1"/>
</dbReference>
<dbReference type="Gene3D" id="3.40.50.1110">
    <property type="entry name" value="SGNH hydrolase"/>
    <property type="match status" value="1"/>
</dbReference>
<dbReference type="GO" id="GO:0016788">
    <property type="term" value="F:hydrolase activity, acting on ester bonds"/>
    <property type="evidence" value="ECO:0007669"/>
    <property type="project" value="UniProtKB-ARBA"/>
</dbReference>
<dbReference type="PANTHER" id="PTHR43695">
    <property type="entry name" value="PUTATIVE (AFU_ORTHOLOGUE AFUA_2G17250)-RELATED"/>
    <property type="match status" value="1"/>
</dbReference>
<dbReference type="Proteomes" id="UP000036958">
    <property type="component" value="Unassembled WGS sequence"/>
</dbReference>
<dbReference type="Pfam" id="PF13472">
    <property type="entry name" value="Lipase_GDSL_2"/>
    <property type="match status" value="1"/>
</dbReference>
<dbReference type="InterPro" id="IPR013830">
    <property type="entry name" value="SGNH_hydro"/>
</dbReference>
<name>A0A0L8V3J6_9BACT</name>
<evidence type="ECO:0000313" key="5">
    <source>
        <dbReference type="EMBL" id="KOH42777.1"/>
    </source>
</evidence>
<reference evidence="6" key="1">
    <citation type="submission" date="2015-07" db="EMBL/GenBank/DDBJ databases">
        <title>Genome sequencing of Sunxiuqinia dokdonensis strain SK.</title>
        <authorList>
            <person name="Ahn S."/>
            <person name="Kim B.-C."/>
        </authorList>
    </citation>
    <scope>NUCLEOTIDE SEQUENCE [LARGE SCALE GENOMIC DNA]</scope>
    <source>
        <strain evidence="6">SK</strain>
    </source>
</reference>
<evidence type="ECO:0000256" key="1">
    <source>
        <dbReference type="ARBA" id="ARBA00008668"/>
    </source>
</evidence>
<dbReference type="AlphaFoldDB" id="A0A0L8V3J6"/>
<comment type="caution">
    <text evidence="5">The sequence shown here is derived from an EMBL/GenBank/DDBJ whole genome shotgun (WGS) entry which is preliminary data.</text>
</comment>
<dbReference type="STRING" id="1409788.NC99_43910"/>